<dbReference type="GO" id="GO:0004497">
    <property type="term" value="F:monooxygenase activity"/>
    <property type="evidence" value="ECO:0007669"/>
    <property type="project" value="InterPro"/>
</dbReference>
<gene>
    <name evidence="1" type="ORF">N7456_009496</name>
</gene>
<sequence>MPERWLENNLDRNSEAQSAIPPSAWRPFERRPRACIGQELANLEMRVIIAVVAREYEFIKTGLGSYNWPSDDAR</sequence>
<reference evidence="1" key="1">
    <citation type="submission" date="2022-11" db="EMBL/GenBank/DDBJ databases">
        <authorList>
            <person name="Petersen C."/>
        </authorList>
    </citation>
    <scope>NUCLEOTIDE SEQUENCE</scope>
    <source>
        <strain evidence="1">IBT 30069</strain>
    </source>
</reference>
<dbReference type="Proteomes" id="UP001149165">
    <property type="component" value="Unassembled WGS sequence"/>
</dbReference>
<dbReference type="GO" id="GO:0043386">
    <property type="term" value="P:mycotoxin biosynthetic process"/>
    <property type="evidence" value="ECO:0007669"/>
    <property type="project" value="UniProtKB-ARBA"/>
</dbReference>
<dbReference type="AlphaFoldDB" id="A0A9W9F4R2"/>
<dbReference type="InterPro" id="IPR001128">
    <property type="entry name" value="Cyt_P450"/>
</dbReference>
<dbReference type="SUPFAM" id="SSF48264">
    <property type="entry name" value="Cytochrome P450"/>
    <property type="match status" value="1"/>
</dbReference>
<dbReference type="Pfam" id="PF00067">
    <property type="entry name" value="p450"/>
    <property type="match status" value="1"/>
</dbReference>
<keyword evidence="2" id="KW-1185">Reference proteome</keyword>
<organism evidence="1 2">
    <name type="scientific">Penicillium angulare</name>
    <dbReference type="NCBI Taxonomy" id="116970"/>
    <lineage>
        <taxon>Eukaryota</taxon>
        <taxon>Fungi</taxon>
        <taxon>Dikarya</taxon>
        <taxon>Ascomycota</taxon>
        <taxon>Pezizomycotina</taxon>
        <taxon>Eurotiomycetes</taxon>
        <taxon>Eurotiomycetidae</taxon>
        <taxon>Eurotiales</taxon>
        <taxon>Aspergillaceae</taxon>
        <taxon>Penicillium</taxon>
    </lineage>
</organism>
<evidence type="ECO:0000313" key="2">
    <source>
        <dbReference type="Proteomes" id="UP001149165"/>
    </source>
</evidence>
<accession>A0A9W9F4R2</accession>
<dbReference type="EMBL" id="JAPQKH010000006">
    <property type="protein sequence ID" value="KAJ5093635.1"/>
    <property type="molecule type" value="Genomic_DNA"/>
</dbReference>
<dbReference type="Gene3D" id="1.10.630.10">
    <property type="entry name" value="Cytochrome P450"/>
    <property type="match status" value="1"/>
</dbReference>
<reference evidence="1" key="2">
    <citation type="journal article" date="2023" name="IMA Fungus">
        <title>Comparative genomic study of the Penicillium genus elucidates a diverse pangenome and 15 lateral gene transfer events.</title>
        <authorList>
            <person name="Petersen C."/>
            <person name="Sorensen T."/>
            <person name="Nielsen M.R."/>
            <person name="Sondergaard T.E."/>
            <person name="Sorensen J.L."/>
            <person name="Fitzpatrick D.A."/>
            <person name="Frisvad J.C."/>
            <person name="Nielsen K.L."/>
        </authorList>
    </citation>
    <scope>NUCLEOTIDE SEQUENCE</scope>
    <source>
        <strain evidence="1">IBT 30069</strain>
    </source>
</reference>
<dbReference type="InterPro" id="IPR036396">
    <property type="entry name" value="Cyt_P450_sf"/>
</dbReference>
<evidence type="ECO:0000313" key="1">
    <source>
        <dbReference type="EMBL" id="KAJ5093635.1"/>
    </source>
</evidence>
<comment type="caution">
    <text evidence="1">The sequence shown here is derived from an EMBL/GenBank/DDBJ whole genome shotgun (WGS) entry which is preliminary data.</text>
</comment>
<protein>
    <submittedName>
        <fullName evidence="1">Cytochrome P450</fullName>
    </submittedName>
</protein>
<dbReference type="GO" id="GO:0016705">
    <property type="term" value="F:oxidoreductase activity, acting on paired donors, with incorporation or reduction of molecular oxygen"/>
    <property type="evidence" value="ECO:0007669"/>
    <property type="project" value="InterPro"/>
</dbReference>
<dbReference type="OrthoDB" id="10029320at2759"/>
<dbReference type="GO" id="GO:0020037">
    <property type="term" value="F:heme binding"/>
    <property type="evidence" value="ECO:0007669"/>
    <property type="project" value="InterPro"/>
</dbReference>
<name>A0A9W9F4R2_9EURO</name>
<proteinExistence type="predicted"/>
<dbReference type="GO" id="GO:0005506">
    <property type="term" value="F:iron ion binding"/>
    <property type="evidence" value="ECO:0007669"/>
    <property type="project" value="InterPro"/>
</dbReference>